<evidence type="ECO:0000256" key="1">
    <source>
        <dbReference type="SAM" id="MobiDB-lite"/>
    </source>
</evidence>
<dbReference type="Proteomes" id="UP000683310">
    <property type="component" value="Chromosome"/>
</dbReference>
<keyword evidence="2" id="KW-1133">Transmembrane helix</keyword>
<organism evidence="4 5">
    <name type="scientific">Nocardia tengchongensis</name>
    <dbReference type="NCBI Taxonomy" id="2055889"/>
    <lineage>
        <taxon>Bacteria</taxon>
        <taxon>Bacillati</taxon>
        <taxon>Actinomycetota</taxon>
        <taxon>Actinomycetes</taxon>
        <taxon>Mycobacteriales</taxon>
        <taxon>Nocardiaceae</taxon>
        <taxon>Nocardia</taxon>
    </lineage>
</organism>
<feature type="domain" description="DUF8020" evidence="3">
    <location>
        <begin position="15"/>
        <end position="91"/>
    </location>
</feature>
<keyword evidence="2" id="KW-0812">Transmembrane</keyword>
<dbReference type="EMBL" id="CP074371">
    <property type="protein sequence ID" value="QVI25361.1"/>
    <property type="molecule type" value="Genomic_DNA"/>
</dbReference>
<gene>
    <name evidence="4" type="ORF">KHQ06_35665</name>
</gene>
<proteinExistence type="predicted"/>
<evidence type="ECO:0000313" key="5">
    <source>
        <dbReference type="Proteomes" id="UP000683310"/>
    </source>
</evidence>
<keyword evidence="5" id="KW-1185">Reference proteome</keyword>
<accession>A0ABX8CZM4</accession>
<evidence type="ECO:0000259" key="3">
    <source>
        <dbReference type="Pfam" id="PF26059"/>
    </source>
</evidence>
<name>A0ABX8CZM4_9NOCA</name>
<keyword evidence="2" id="KW-0472">Membrane</keyword>
<protein>
    <recommendedName>
        <fullName evidence="3">DUF8020 domain-containing protein</fullName>
    </recommendedName>
</protein>
<evidence type="ECO:0000313" key="4">
    <source>
        <dbReference type="EMBL" id="QVI25361.1"/>
    </source>
</evidence>
<feature type="transmembrane region" description="Helical" evidence="2">
    <location>
        <begin position="155"/>
        <end position="177"/>
    </location>
</feature>
<reference evidence="4 5" key="1">
    <citation type="submission" date="2021-04" db="EMBL/GenBank/DDBJ databases">
        <title>Nocardia tengchongensis.</title>
        <authorList>
            <person name="Zhuang k."/>
            <person name="Ran Y."/>
            <person name="Li W."/>
        </authorList>
    </citation>
    <scope>NUCLEOTIDE SEQUENCE [LARGE SCALE GENOMIC DNA]</scope>
    <source>
        <strain evidence="4 5">CFH S0057</strain>
    </source>
</reference>
<feature type="region of interest" description="Disordered" evidence="1">
    <location>
        <begin position="194"/>
        <end position="214"/>
    </location>
</feature>
<dbReference type="InterPro" id="IPR058333">
    <property type="entry name" value="DUF8020"/>
</dbReference>
<sequence length="214" mass="21373">MATIPANAQPAPAPGVEYSVKLVDKTVVTTLKDGTFELSQADGSAPVVNVKDTDGKVLLILPMKFSLGPIDIPVKPEVQQNGAVLALTPDKPAGLSVSQPLVVKPVASELENQRAMSSFAGQFGLATMIGGFVGTALGAAIGCVVTLAAGCLPGFTTGAAVGGILGTMAAGGPVLIASGIDLLATIQAADGTTRWADKTTTPTTPAEQPAQPAN</sequence>
<feature type="transmembrane region" description="Helical" evidence="2">
    <location>
        <begin position="123"/>
        <end position="149"/>
    </location>
</feature>
<evidence type="ECO:0000256" key="2">
    <source>
        <dbReference type="SAM" id="Phobius"/>
    </source>
</evidence>
<dbReference type="Pfam" id="PF26059">
    <property type="entry name" value="DUF8020"/>
    <property type="match status" value="1"/>
</dbReference>